<keyword evidence="5" id="KW-1185">Reference proteome</keyword>
<dbReference type="OrthoDB" id="7178689at2"/>
<dbReference type="PANTHER" id="PTHR33121">
    <property type="entry name" value="CYCLIC DI-GMP PHOSPHODIESTERASE PDEF"/>
    <property type="match status" value="1"/>
</dbReference>
<dbReference type="InterPro" id="IPR050706">
    <property type="entry name" value="Cyclic-di-GMP_PDE-like"/>
</dbReference>
<organism evidence="4 5">
    <name type="scientific">Hansschlegelia quercus</name>
    <dbReference type="NCBI Taxonomy" id="2528245"/>
    <lineage>
        <taxon>Bacteria</taxon>
        <taxon>Pseudomonadati</taxon>
        <taxon>Pseudomonadota</taxon>
        <taxon>Alphaproteobacteria</taxon>
        <taxon>Hyphomicrobiales</taxon>
        <taxon>Methylopilaceae</taxon>
        <taxon>Hansschlegelia</taxon>
    </lineage>
</organism>
<feature type="compositionally biased region" description="Low complexity" evidence="1">
    <location>
        <begin position="142"/>
        <end position="156"/>
    </location>
</feature>
<keyword evidence="2" id="KW-0472">Membrane</keyword>
<dbReference type="RefSeq" id="WP_131001405.1">
    <property type="nucleotide sequence ID" value="NZ_JBHSZR010000002.1"/>
</dbReference>
<proteinExistence type="predicted"/>
<dbReference type="Pfam" id="PF00563">
    <property type="entry name" value="EAL"/>
    <property type="match status" value="1"/>
</dbReference>
<accession>A0A4Q9GQS2</accession>
<dbReference type="PROSITE" id="PS51257">
    <property type="entry name" value="PROKAR_LIPOPROTEIN"/>
    <property type="match status" value="1"/>
</dbReference>
<feature type="region of interest" description="Disordered" evidence="1">
    <location>
        <begin position="179"/>
        <end position="213"/>
    </location>
</feature>
<evidence type="ECO:0000313" key="4">
    <source>
        <dbReference type="EMBL" id="TBN55154.1"/>
    </source>
</evidence>
<dbReference type="EMBL" id="SIUB01000001">
    <property type="protein sequence ID" value="TBN55154.1"/>
    <property type="molecule type" value="Genomic_DNA"/>
</dbReference>
<feature type="transmembrane region" description="Helical" evidence="2">
    <location>
        <begin position="34"/>
        <end position="54"/>
    </location>
</feature>
<dbReference type="PROSITE" id="PS50883">
    <property type="entry name" value="EAL"/>
    <property type="match status" value="1"/>
</dbReference>
<reference evidence="4 5" key="1">
    <citation type="submission" date="2019-02" db="EMBL/GenBank/DDBJ databases">
        <title>Hansschlegelia quercus sp. nov., a novel methylotrophic bacterium from buds of oak (Quercus robur L.).</title>
        <authorList>
            <person name="Agafonova N.V."/>
            <person name="Kaparullina E.N."/>
            <person name="Grouzdev D.S."/>
            <person name="Doronina N.V."/>
        </authorList>
    </citation>
    <scope>NUCLEOTIDE SEQUENCE [LARGE SCALE GENOMIC DNA]</scope>
    <source>
        <strain evidence="4 5">Dub</strain>
    </source>
</reference>
<protein>
    <submittedName>
        <fullName evidence="4">EAL domain-containing protein</fullName>
    </submittedName>
</protein>
<dbReference type="SMART" id="SM00052">
    <property type="entry name" value="EAL"/>
    <property type="match status" value="1"/>
</dbReference>
<feature type="region of interest" description="Disordered" evidence="1">
    <location>
        <begin position="136"/>
        <end position="156"/>
    </location>
</feature>
<dbReference type="Gene3D" id="3.20.20.450">
    <property type="entry name" value="EAL domain"/>
    <property type="match status" value="1"/>
</dbReference>
<gene>
    <name evidence="4" type="ORF">EYR15_03175</name>
</gene>
<dbReference type="CDD" id="cd01948">
    <property type="entry name" value="EAL"/>
    <property type="match status" value="1"/>
</dbReference>
<dbReference type="Proteomes" id="UP000291613">
    <property type="component" value="Unassembled WGS sequence"/>
</dbReference>
<dbReference type="GO" id="GO:0071111">
    <property type="term" value="F:cyclic-guanylate-specific phosphodiesterase activity"/>
    <property type="evidence" value="ECO:0007669"/>
    <property type="project" value="InterPro"/>
</dbReference>
<dbReference type="AlphaFoldDB" id="A0A4Q9GQS2"/>
<comment type="caution">
    <text evidence="4">The sequence shown here is derived from an EMBL/GenBank/DDBJ whole genome shotgun (WGS) entry which is preliminary data.</text>
</comment>
<evidence type="ECO:0000313" key="5">
    <source>
        <dbReference type="Proteomes" id="UP000291613"/>
    </source>
</evidence>
<feature type="domain" description="EAL" evidence="3">
    <location>
        <begin position="241"/>
        <end position="493"/>
    </location>
</feature>
<dbReference type="SUPFAM" id="SSF141868">
    <property type="entry name" value="EAL domain-like"/>
    <property type="match status" value="1"/>
</dbReference>
<name>A0A4Q9GQS2_9HYPH</name>
<keyword evidence="2" id="KW-0812">Transmembrane</keyword>
<feature type="transmembrane region" description="Helical" evidence="2">
    <location>
        <begin position="7"/>
        <end position="28"/>
    </location>
</feature>
<evidence type="ECO:0000259" key="3">
    <source>
        <dbReference type="PROSITE" id="PS50883"/>
    </source>
</evidence>
<sequence length="512" mass="54180">MTKLTAFFVAVAMAVSAACVGVIAFFGLGLSLGGAMLCGFGALALMALMQLAFARSPSQDDGRLDDLDRVVTDLQSRLTTMEARIATLDAAGGERARAATRPIVEELAALGGLVTSLAKEVAAHDVRFAKNEIAAHSGSAMARPSTPSAAPRTAAPPVMPKPAYDVPVVPEIAVAAAPEPILDPPPAPETPAAKRSPKRAAKSAPVVRPPSPPIREAFEHELLDPEEEMAPIAPVAAPAPDLGIRKRFERALRDNRIGIHLQPIVALPSRRTLHYEALVRMSEGDAELEARSFLSQAAAEGLAGRIDSAVAEQAAGVALRLAASGRTGTVFVNIAPETLEDKAALDEIARIVEDRSEVARLLVLEFGHKAFQRFGAAERTALGRFLERGVRLSIDRAEHVKFEPRELANFGVRFVKVGADKLLDAESAKGASIHPADLSGLMARHGIDLIATHVEEERTVPELLDMDVKAGQGFLFGGARPVRPQSGAQLETAPVAAHAHPRRVAQRSAAAR</sequence>
<dbReference type="InterPro" id="IPR035919">
    <property type="entry name" value="EAL_sf"/>
</dbReference>
<evidence type="ECO:0000256" key="2">
    <source>
        <dbReference type="SAM" id="Phobius"/>
    </source>
</evidence>
<keyword evidence="2" id="KW-1133">Transmembrane helix</keyword>
<feature type="region of interest" description="Disordered" evidence="1">
    <location>
        <begin position="485"/>
        <end position="512"/>
    </location>
</feature>
<dbReference type="PANTHER" id="PTHR33121:SF79">
    <property type="entry name" value="CYCLIC DI-GMP PHOSPHODIESTERASE PDED-RELATED"/>
    <property type="match status" value="1"/>
</dbReference>
<evidence type="ECO:0000256" key="1">
    <source>
        <dbReference type="SAM" id="MobiDB-lite"/>
    </source>
</evidence>
<dbReference type="InterPro" id="IPR001633">
    <property type="entry name" value="EAL_dom"/>
</dbReference>